<dbReference type="PANTHER" id="PTHR46455:SF5">
    <property type="entry name" value="SET AND MYND DOMAIN CONTAINING, ARTHROPOD-SPECIFIC, MEMBER 4, ISOFORM A"/>
    <property type="match status" value="1"/>
</dbReference>
<dbReference type="Gene3D" id="6.10.140.2220">
    <property type="match status" value="1"/>
</dbReference>
<evidence type="ECO:0000313" key="3">
    <source>
        <dbReference type="EMBL" id="CAG6463115.1"/>
    </source>
</evidence>
<proteinExistence type="predicted"/>
<organism evidence="3">
    <name type="scientific">Culex pipiens</name>
    <name type="common">House mosquito</name>
    <dbReference type="NCBI Taxonomy" id="7175"/>
    <lineage>
        <taxon>Eukaryota</taxon>
        <taxon>Metazoa</taxon>
        <taxon>Ecdysozoa</taxon>
        <taxon>Arthropoda</taxon>
        <taxon>Hexapoda</taxon>
        <taxon>Insecta</taxon>
        <taxon>Pterygota</taxon>
        <taxon>Neoptera</taxon>
        <taxon>Endopterygota</taxon>
        <taxon>Diptera</taxon>
        <taxon>Nematocera</taxon>
        <taxon>Culicoidea</taxon>
        <taxon>Culicidae</taxon>
        <taxon>Culicinae</taxon>
        <taxon>Culicini</taxon>
        <taxon>Culex</taxon>
        <taxon>Culex</taxon>
    </lineage>
</organism>
<accession>A0A8D8AVS6</accession>
<dbReference type="InterPro" id="IPR053010">
    <property type="entry name" value="SET_SmydA-8"/>
</dbReference>
<dbReference type="GO" id="GO:0008170">
    <property type="term" value="F:N-methyltransferase activity"/>
    <property type="evidence" value="ECO:0007669"/>
    <property type="project" value="UniProtKB-ARBA"/>
</dbReference>
<feature type="region of interest" description="Disordered" evidence="1">
    <location>
        <begin position="1"/>
        <end position="52"/>
    </location>
</feature>
<feature type="compositionally biased region" description="Acidic residues" evidence="1">
    <location>
        <begin position="24"/>
        <end position="33"/>
    </location>
</feature>
<dbReference type="PANTHER" id="PTHR46455">
    <property type="entry name" value="SET AND MYND DOMAIN CONTAINING, ARTHROPOD-SPECIFIC, MEMBER 4, ISOFORM A"/>
    <property type="match status" value="1"/>
</dbReference>
<dbReference type="GO" id="GO:0008276">
    <property type="term" value="F:protein methyltransferase activity"/>
    <property type="evidence" value="ECO:0007669"/>
    <property type="project" value="UniProtKB-ARBA"/>
</dbReference>
<evidence type="ECO:0000256" key="1">
    <source>
        <dbReference type="SAM" id="MobiDB-lite"/>
    </source>
</evidence>
<feature type="compositionally biased region" description="Basic residues" evidence="1">
    <location>
        <begin position="1"/>
        <end position="17"/>
    </location>
</feature>
<dbReference type="Gene3D" id="1.10.220.160">
    <property type="match status" value="1"/>
</dbReference>
<sequence length="531" mass="60493">MPPNHKKKKQRKPKNQHQPHGSEEPQESVEDNDVAGQKSPPEEEEQNNNKPYVVRHSDVWGRYLIASRNLKAGEVIIQVEPLAVGPWAESDPVCLGCHKTFEVGAKTVRCPTCNWRICSPTCTGLTTHHSRLECIPLKEYGVAKLLETCSSATQIKLAYEAILALRCLLQKRTAPERYAKLLEMDAMNERRQQITSLWKRNQEAIVQRIRDEWKFEEFSEAEVHTVCGIIEVNAFQIGPTEVHARALYPEAFYIMHDCTPNTTHTDQPGSHELTVRPTRDLKAGEPLTLSYSYTLQGTLKRRQHLYDSKFFWCQCSRCVDPTEFGTHCSTLKCAKCPKGLVLSSNPLDQDASWKCKNCPHTIPAQSVTQLLNGLYKELESIGGNNVELFENFLLKYEPILHKNHYLFLSAKHSLCELYGKAPNYLMHELTLDQINRKEYLCRDLLTLADSYEPGLSRLRGQLMYELQAPIMVKSRYLFETQSITLSQLKQTLKEVKRLLKQSAEILGFEPPGSADHEMAVAARNALREMGG</sequence>
<dbReference type="SUPFAM" id="SSF82199">
    <property type="entry name" value="SET domain"/>
    <property type="match status" value="1"/>
</dbReference>
<dbReference type="GO" id="GO:0008757">
    <property type="term" value="F:S-adenosylmethionine-dependent methyltransferase activity"/>
    <property type="evidence" value="ECO:0007669"/>
    <property type="project" value="UniProtKB-ARBA"/>
</dbReference>
<reference evidence="3" key="1">
    <citation type="submission" date="2021-05" db="EMBL/GenBank/DDBJ databases">
        <authorList>
            <person name="Alioto T."/>
            <person name="Alioto T."/>
            <person name="Gomez Garrido J."/>
        </authorList>
    </citation>
    <scope>NUCLEOTIDE SEQUENCE</scope>
</reference>
<protein>
    <submittedName>
        <fullName evidence="3">Protein msta, isoform A</fullName>
    </submittedName>
</protein>
<evidence type="ECO:0000259" key="2">
    <source>
        <dbReference type="PROSITE" id="PS50280"/>
    </source>
</evidence>
<dbReference type="InterPro" id="IPR001214">
    <property type="entry name" value="SET_dom"/>
</dbReference>
<dbReference type="Gene3D" id="2.170.270.10">
    <property type="entry name" value="SET domain"/>
    <property type="match status" value="1"/>
</dbReference>
<feature type="domain" description="SET" evidence="2">
    <location>
        <begin position="49"/>
        <end position="292"/>
    </location>
</feature>
<dbReference type="Pfam" id="PF00856">
    <property type="entry name" value="SET"/>
    <property type="match status" value="1"/>
</dbReference>
<dbReference type="PROSITE" id="PS50280">
    <property type="entry name" value="SET"/>
    <property type="match status" value="1"/>
</dbReference>
<dbReference type="EMBL" id="HBUE01047358">
    <property type="protein sequence ID" value="CAG6463115.1"/>
    <property type="molecule type" value="Transcribed_RNA"/>
</dbReference>
<name>A0A8D8AVS6_CULPI</name>
<dbReference type="CDD" id="cd20071">
    <property type="entry name" value="SET_SMYD"/>
    <property type="match status" value="1"/>
</dbReference>
<dbReference type="InterPro" id="IPR046341">
    <property type="entry name" value="SET_dom_sf"/>
</dbReference>
<dbReference type="AlphaFoldDB" id="A0A8D8AVS6"/>